<dbReference type="AlphaFoldDB" id="A0A7W9FCE9"/>
<feature type="domain" description="Alpha fucosidase A-like C-terminal" evidence="2">
    <location>
        <begin position="678"/>
        <end position="717"/>
    </location>
</feature>
<reference evidence="4 5" key="1">
    <citation type="submission" date="2020-08" db="EMBL/GenBank/DDBJ databases">
        <title>Sequencing the genomes of 1000 actinobacteria strains.</title>
        <authorList>
            <person name="Klenk H.-P."/>
        </authorList>
    </citation>
    <scope>NUCLEOTIDE SEQUENCE [LARGE SCALE GENOMIC DNA]</scope>
    <source>
        <strain evidence="4 5">DSM 24823</strain>
    </source>
</reference>
<dbReference type="GO" id="GO:0004560">
    <property type="term" value="F:alpha-L-fucosidase activity"/>
    <property type="evidence" value="ECO:0007669"/>
    <property type="project" value="TreeGrafter"/>
</dbReference>
<comment type="caution">
    <text evidence="4">The sequence shown here is derived from an EMBL/GenBank/DDBJ whole genome shotgun (WGS) entry which is preliminary data.</text>
</comment>
<dbReference type="GO" id="GO:0005975">
    <property type="term" value="P:carbohydrate metabolic process"/>
    <property type="evidence" value="ECO:0007669"/>
    <property type="project" value="InterPro"/>
</dbReference>
<dbReference type="InterPro" id="IPR027414">
    <property type="entry name" value="GH95_N_dom"/>
</dbReference>
<dbReference type="InterPro" id="IPR054363">
    <property type="entry name" value="GH95_cat"/>
</dbReference>
<dbReference type="SUPFAM" id="SSF48208">
    <property type="entry name" value="Six-hairpin glycosidases"/>
    <property type="match status" value="1"/>
</dbReference>
<evidence type="ECO:0000313" key="5">
    <source>
        <dbReference type="Proteomes" id="UP000517712"/>
    </source>
</evidence>
<dbReference type="Proteomes" id="UP000517712">
    <property type="component" value="Unassembled WGS sequence"/>
</dbReference>
<evidence type="ECO:0000259" key="1">
    <source>
        <dbReference type="Pfam" id="PF14498"/>
    </source>
</evidence>
<dbReference type="EMBL" id="JACHMU010000001">
    <property type="protein sequence ID" value="MBB5742408.1"/>
    <property type="molecule type" value="Genomic_DNA"/>
</dbReference>
<organism evidence="4 5">
    <name type="scientific">Microbacterium ginsengiterrae</name>
    <dbReference type="NCBI Taxonomy" id="546115"/>
    <lineage>
        <taxon>Bacteria</taxon>
        <taxon>Bacillati</taxon>
        <taxon>Actinomycetota</taxon>
        <taxon>Actinomycetes</taxon>
        <taxon>Micrococcales</taxon>
        <taxon>Microbacteriaceae</taxon>
        <taxon>Microbacterium</taxon>
    </lineage>
</organism>
<dbReference type="Gene3D" id="1.50.10.10">
    <property type="match status" value="1"/>
</dbReference>
<evidence type="ECO:0000259" key="3">
    <source>
        <dbReference type="Pfam" id="PF22124"/>
    </source>
</evidence>
<accession>A0A7W9FCE9</accession>
<dbReference type="Pfam" id="PF21307">
    <property type="entry name" value="Glyco_hydro_95_C"/>
    <property type="match status" value="1"/>
</dbReference>
<proteinExistence type="predicted"/>
<dbReference type="Pfam" id="PF22124">
    <property type="entry name" value="Glyco_hydro_95_cat"/>
    <property type="match status" value="1"/>
</dbReference>
<protein>
    <recommendedName>
        <fullName evidence="6">Glycosyl hydrolase family 65</fullName>
    </recommendedName>
</protein>
<feature type="domain" description="Glycosyl hydrolase family 95 catalytic" evidence="3">
    <location>
        <begin position="263"/>
        <end position="675"/>
    </location>
</feature>
<name>A0A7W9FCE9_9MICO</name>
<dbReference type="InterPro" id="IPR049053">
    <property type="entry name" value="AFCA-like_C"/>
</dbReference>
<dbReference type="PANTHER" id="PTHR31084">
    <property type="entry name" value="ALPHA-L-FUCOSIDASE 2"/>
    <property type="match status" value="1"/>
</dbReference>
<dbReference type="InterPro" id="IPR012341">
    <property type="entry name" value="6hp_glycosidase-like_sf"/>
</dbReference>
<feature type="domain" description="Glycosyl hydrolase family 95 N-terminal" evidence="1">
    <location>
        <begin position="11"/>
        <end position="174"/>
    </location>
</feature>
<dbReference type="InterPro" id="IPR008928">
    <property type="entry name" value="6-hairpin_glycosidase_sf"/>
</dbReference>
<evidence type="ECO:0000259" key="2">
    <source>
        <dbReference type="Pfam" id="PF21307"/>
    </source>
</evidence>
<sequence length="777" mass="82577">MSDLRFLTRTSAPTWEDGLIVGSGRVGAIAHGAPDRLVVSFAHERFFLPANARPAAPDLTAVLPDMRERLFAGDGDGATDILSAAAAEEGYQGLIWTDPLGMSGRLTVESPGGVAEASRTIDLRRGLVEVSWTDLSGGCHGIRLVAPRGGDTIWLALESARGADVALRLDLEDADDGPAASFAPDYAGSVAAAVTPGDPGVLDVHDAGGEALAQVRASGTEWRAAGAGALDAAVDVPSGGRVVLRFDLSVAGRSPVVAPAADWQDILDVRTRSHQDLVDASLLDLDGAGAETIEEVWAAAREGHAASRRRAVEIAYASGRANIIASTGELPPTLQGVWQGTWKPAWSADYTLNGNVQNGAMAGMIPTGTPGLASSLLELMLPFLDDYRENAARVFGAGGMLLPSRMSTHGKADHFNAQFPHLFWTGCGAWVLRIAADLVSTTGDRSVVDDRLWELAGGVLRFAETATVVRGARRHIVPSYSPENTPGGAAHPLAVDSTIDIALFRDAARATRVLSRARGDLSLDARWASLAEAMPDYRIAADGTLAEWIGDAEENHAHRHASQLYPLWYETDPAFEGTDERAQALRAAALRSVRTKVEWRAVDPTPPPGRMEMAFGLVQLGMAAAALGDAESALTCVEWLAIDHWTPALTSRHDAGRIFNLDASGGLPGLVASMLLASTEESLTLFPALPESWRRGGITGLRARGGIVIDRLEWDEEGWTVRLRRLAEADWLRPDGRVAIRAGRAESSGHAPVPATEIVVPAGEAVTLRRRWQDDRG</sequence>
<evidence type="ECO:0008006" key="6">
    <source>
        <dbReference type="Google" id="ProtNLM"/>
    </source>
</evidence>
<evidence type="ECO:0000313" key="4">
    <source>
        <dbReference type="EMBL" id="MBB5742408.1"/>
    </source>
</evidence>
<dbReference type="Pfam" id="PF14498">
    <property type="entry name" value="Glyco_hyd_65N_2"/>
    <property type="match status" value="1"/>
</dbReference>
<gene>
    <name evidence="4" type="ORF">HD600_000905</name>
</gene>
<dbReference type="PANTHER" id="PTHR31084:SF0">
    <property type="entry name" value="ALPHA-L-FUCOSIDASE 2"/>
    <property type="match status" value="1"/>
</dbReference>
<keyword evidence="5" id="KW-1185">Reference proteome</keyword>